<dbReference type="InterPro" id="IPR012677">
    <property type="entry name" value="Nucleotide-bd_a/b_plait_sf"/>
</dbReference>
<dbReference type="Gene3D" id="3.30.70.330">
    <property type="match status" value="1"/>
</dbReference>
<proteinExistence type="predicted"/>
<evidence type="ECO:0000256" key="2">
    <source>
        <dbReference type="SAM" id="MobiDB-lite"/>
    </source>
</evidence>
<feature type="compositionally biased region" description="Basic residues" evidence="2">
    <location>
        <begin position="114"/>
        <end position="128"/>
    </location>
</feature>
<dbReference type="PANTHER" id="PTHR23147">
    <property type="entry name" value="SERINE/ARGININE RICH SPLICING FACTOR"/>
    <property type="match status" value="1"/>
</dbReference>
<feature type="domain" description="RRM" evidence="3">
    <location>
        <begin position="10"/>
        <end position="84"/>
    </location>
</feature>
<dbReference type="GO" id="GO:0003723">
    <property type="term" value="F:RNA binding"/>
    <property type="evidence" value="ECO:0007669"/>
    <property type="project" value="UniProtKB-UniRule"/>
</dbReference>
<keyword evidence="5" id="KW-1185">Reference proteome</keyword>
<organism evidence="4 5">
    <name type="scientific">Fukomys damarensis</name>
    <name type="common">Damaraland mole rat</name>
    <name type="synonym">Cryptomys damarensis</name>
    <dbReference type="NCBI Taxonomy" id="885580"/>
    <lineage>
        <taxon>Eukaryota</taxon>
        <taxon>Metazoa</taxon>
        <taxon>Chordata</taxon>
        <taxon>Craniata</taxon>
        <taxon>Vertebrata</taxon>
        <taxon>Euteleostomi</taxon>
        <taxon>Mammalia</taxon>
        <taxon>Eutheria</taxon>
        <taxon>Euarchontoglires</taxon>
        <taxon>Glires</taxon>
        <taxon>Rodentia</taxon>
        <taxon>Hystricomorpha</taxon>
        <taxon>Bathyergidae</taxon>
        <taxon>Fukomys</taxon>
    </lineage>
</organism>
<dbReference type="Pfam" id="PF00076">
    <property type="entry name" value="RRM_1"/>
    <property type="match status" value="1"/>
</dbReference>
<evidence type="ECO:0000256" key="1">
    <source>
        <dbReference type="PROSITE-ProRule" id="PRU00176"/>
    </source>
</evidence>
<evidence type="ECO:0000313" key="5">
    <source>
        <dbReference type="Proteomes" id="UP000028990"/>
    </source>
</evidence>
<feature type="region of interest" description="Disordered" evidence="2">
    <location>
        <begin position="80"/>
        <end position="167"/>
    </location>
</feature>
<dbReference type="SMART" id="SM00360">
    <property type="entry name" value="RRM"/>
    <property type="match status" value="1"/>
</dbReference>
<gene>
    <name evidence="4" type="ORF">H920_06171</name>
</gene>
<dbReference type="PROSITE" id="PS50102">
    <property type="entry name" value="RRM"/>
    <property type="match status" value="1"/>
</dbReference>
<feature type="compositionally biased region" description="Polar residues" evidence="2">
    <location>
        <begin position="147"/>
        <end position="158"/>
    </location>
</feature>
<accession>A0A091DPM2</accession>
<dbReference type="EMBL" id="KN122169">
    <property type="protein sequence ID" value="KFO32428.1"/>
    <property type="molecule type" value="Genomic_DNA"/>
</dbReference>
<evidence type="ECO:0000259" key="3">
    <source>
        <dbReference type="PROSITE" id="PS50102"/>
    </source>
</evidence>
<dbReference type="InterPro" id="IPR000504">
    <property type="entry name" value="RRM_dom"/>
</dbReference>
<feature type="compositionally biased region" description="Basic and acidic residues" evidence="2">
    <location>
        <begin position="129"/>
        <end position="142"/>
    </location>
</feature>
<dbReference type="InterPro" id="IPR035979">
    <property type="entry name" value="RBD_domain_sf"/>
</dbReference>
<name>A0A091DPM2_FUKDA</name>
<dbReference type="Proteomes" id="UP000028990">
    <property type="component" value="Unassembled WGS sequence"/>
</dbReference>
<evidence type="ECO:0000313" key="4">
    <source>
        <dbReference type="EMBL" id="KFO32428.1"/>
    </source>
</evidence>
<sequence length="252" mass="28997">MRRDSCPLDCKVYVGNLGDDGNKTELEPAFAYYGPLRSAWVARNTPASGFVEFEDPGDAVDAVRKLDRRTLCGCQSKWSCPGRKKKSRNRGPPPPWRRRPRGDYRRRSPPAYRRSPRRRRFSRSRSRSLSRDRRTERSLSRERNHKPTQSFFRSQSRCGPNERKWTSLQEKRCTSLRDLQKETTQSFEDTFGKRNSDIMEMMMAEDSASDDVSEEAAKNTVLNANILRLDADISSTWAVEPSAPEEANSQAP</sequence>
<reference evidence="4 5" key="1">
    <citation type="submission" date="2013-11" db="EMBL/GenBank/DDBJ databases">
        <title>The Damaraland mole rat (Fukomys damarensis) genome and evolution of African mole rats.</title>
        <authorList>
            <person name="Gladyshev V.N."/>
            <person name="Fang X."/>
        </authorList>
    </citation>
    <scope>NUCLEOTIDE SEQUENCE [LARGE SCALE GENOMIC DNA]</scope>
    <source>
        <tissue evidence="4">Liver</tissue>
    </source>
</reference>
<dbReference type="AlphaFoldDB" id="A0A091DPM2"/>
<dbReference type="SUPFAM" id="SSF54928">
    <property type="entry name" value="RNA-binding domain, RBD"/>
    <property type="match status" value="1"/>
</dbReference>
<protein>
    <submittedName>
        <fullName evidence="4">Serine/arginine-rich splicing factor 3</fullName>
    </submittedName>
</protein>
<dbReference type="InterPro" id="IPR050907">
    <property type="entry name" value="SRSF"/>
</dbReference>
<keyword evidence="1" id="KW-0694">RNA-binding</keyword>